<sequence>MNHLLKTLAFILILICSSNLHAQPGGGIWAGSLKAISQTNTHATPKARIWILNNKQIQNDNTNTILAFSTKEFSSNFDRTITDIQHILNNTCESISEKFENMFSFLFWRSTL</sequence>
<feature type="chain" id="PRO_5038604050" evidence="1">
    <location>
        <begin position="23"/>
        <end position="112"/>
    </location>
</feature>
<accession>A0A9D7S6Z4</accession>
<name>A0A9D7S6Z4_9BACT</name>
<evidence type="ECO:0000256" key="1">
    <source>
        <dbReference type="SAM" id="SignalP"/>
    </source>
</evidence>
<evidence type="ECO:0000313" key="2">
    <source>
        <dbReference type="EMBL" id="MBK9717032.1"/>
    </source>
</evidence>
<protein>
    <submittedName>
        <fullName evidence="2">Uncharacterized protein</fullName>
    </submittedName>
</protein>
<proteinExistence type="predicted"/>
<reference evidence="2 3" key="1">
    <citation type="submission" date="2020-10" db="EMBL/GenBank/DDBJ databases">
        <title>Connecting structure to function with the recovery of over 1000 high-quality activated sludge metagenome-assembled genomes encoding full-length rRNA genes using long-read sequencing.</title>
        <authorList>
            <person name="Singleton C.M."/>
            <person name="Petriglieri F."/>
            <person name="Kristensen J.M."/>
            <person name="Kirkegaard R.H."/>
            <person name="Michaelsen T.Y."/>
            <person name="Andersen M.H."/>
            <person name="Karst S.M."/>
            <person name="Dueholm M.S."/>
            <person name="Nielsen P.H."/>
            <person name="Albertsen M."/>
        </authorList>
    </citation>
    <scope>NUCLEOTIDE SEQUENCE [LARGE SCALE GENOMIC DNA]</scope>
    <source>
        <strain evidence="2">Ribe_18-Q3-R11-54_BAT3C.373</strain>
    </source>
</reference>
<comment type="caution">
    <text evidence="2">The sequence shown here is derived from an EMBL/GenBank/DDBJ whole genome shotgun (WGS) entry which is preliminary data.</text>
</comment>
<dbReference type="EMBL" id="JADKFW010000004">
    <property type="protein sequence ID" value="MBK9717032.1"/>
    <property type="molecule type" value="Genomic_DNA"/>
</dbReference>
<keyword evidence="1" id="KW-0732">Signal</keyword>
<feature type="signal peptide" evidence="1">
    <location>
        <begin position="1"/>
        <end position="22"/>
    </location>
</feature>
<dbReference type="Proteomes" id="UP000808349">
    <property type="component" value="Unassembled WGS sequence"/>
</dbReference>
<evidence type="ECO:0000313" key="3">
    <source>
        <dbReference type="Proteomes" id="UP000808349"/>
    </source>
</evidence>
<dbReference type="AlphaFoldDB" id="A0A9D7S6Z4"/>
<gene>
    <name evidence="2" type="ORF">IPO85_05885</name>
</gene>
<organism evidence="2 3">
    <name type="scientific">Candidatus Defluviibacterium haderslevense</name>
    <dbReference type="NCBI Taxonomy" id="2981993"/>
    <lineage>
        <taxon>Bacteria</taxon>
        <taxon>Pseudomonadati</taxon>
        <taxon>Bacteroidota</taxon>
        <taxon>Saprospiria</taxon>
        <taxon>Saprospirales</taxon>
        <taxon>Saprospiraceae</taxon>
        <taxon>Candidatus Defluviibacterium</taxon>
    </lineage>
</organism>